<proteinExistence type="predicted"/>
<dbReference type="Pfam" id="PF26149">
    <property type="entry name" value="YuzK"/>
    <property type="match status" value="1"/>
</dbReference>
<name>A0A0F5I854_BACTR</name>
<organism evidence="1 2">
    <name type="scientific">Bacillus thermotolerans</name>
    <name type="common">Quasibacillus thermotolerans</name>
    <dbReference type="NCBI Taxonomy" id="1221996"/>
    <lineage>
        <taxon>Bacteria</taxon>
        <taxon>Bacillati</taxon>
        <taxon>Bacillota</taxon>
        <taxon>Bacilli</taxon>
        <taxon>Bacillales</taxon>
        <taxon>Bacillaceae</taxon>
        <taxon>Bacillus</taxon>
    </lineage>
</organism>
<dbReference type="EMBL" id="JWIR02000019">
    <property type="protein sequence ID" value="KKB41696.1"/>
    <property type="molecule type" value="Genomic_DNA"/>
</dbReference>
<dbReference type="Proteomes" id="UP000031563">
    <property type="component" value="Unassembled WGS sequence"/>
</dbReference>
<protein>
    <submittedName>
        <fullName evidence="1">Uncharacterized protein</fullName>
    </submittedName>
</protein>
<reference evidence="1" key="1">
    <citation type="submission" date="2015-02" db="EMBL/GenBank/DDBJ databases">
        <title>Genome Assembly of Bacillaceae bacterium MTCC 8252.</title>
        <authorList>
            <person name="Verma A."/>
            <person name="Khatri I."/>
            <person name="Mual P."/>
            <person name="Subramanian S."/>
            <person name="Krishnamurthi S."/>
        </authorList>
    </citation>
    <scope>NUCLEOTIDE SEQUENCE [LARGE SCALE GENOMIC DNA]</scope>
    <source>
        <strain evidence="1">MTCC 8252</strain>
    </source>
</reference>
<sequence>MEKAMQSSHGVGYEVYSQNHDVRMDVERQREQEYSESRRIVAEYNRKLTNHLS</sequence>
<keyword evidence="2" id="KW-1185">Reference proteome</keyword>
<evidence type="ECO:0000313" key="2">
    <source>
        <dbReference type="Proteomes" id="UP000031563"/>
    </source>
</evidence>
<accession>A0A0F5I854</accession>
<comment type="caution">
    <text evidence="1">The sequence shown here is derived from an EMBL/GenBank/DDBJ whole genome shotgun (WGS) entry which is preliminary data.</text>
</comment>
<accession>A0A0F5HIN2</accession>
<dbReference type="AlphaFoldDB" id="A0A0F5I854"/>
<dbReference type="InterPro" id="IPR058676">
    <property type="entry name" value="YuzK"/>
</dbReference>
<gene>
    <name evidence="1" type="ORF">QY95_00503</name>
</gene>
<evidence type="ECO:0000313" key="1">
    <source>
        <dbReference type="EMBL" id="KKB41696.1"/>
    </source>
</evidence>